<dbReference type="InterPro" id="IPR001509">
    <property type="entry name" value="Epimerase_deHydtase"/>
</dbReference>
<dbReference type="Gene3D" id="3.40.50.720">
    <property type="entry name" value="NAD(P)-binding Rossmann-like Domain"/>
    <property type="match status" value="1"/>
</dbReference>
<evidence type="ECO:0000313" key="3">
    <source>
        <dbReference type="EMBL" id="MBI4727477.1"/>
    </source>
</evidence>
<dbReference type="InterPro" id="IPR036291">
    <property type="entry name" value="NAD(P)-bd_dom_sf"/>
</dbReference>
<name>A0A933IAA3_UNCT6</name>
<dbReference type="SUPFAM" id="SSF51735">
    <property type="entry name" value="NAD(P)-binding Rossmann-fold domains"/>
    <property type="match status" value="1"/>
</dbReference>
<comment type="caution">
    <text evidence="3">The sequence shown here is derived from an EMBL/GenBank/DDBJ whole genome shotgun (WGS) entry which is preliminary data.</text>
</comment>
<comment type="similarity">
    <text evidence="1">Belongs to the NAD(P)-dependent epimerase/dehydratase family.</text>
</comment>
<evidence type="ECO:0000259" key="2">
    <source>
        <dbReference type="Pfam" id="PF01370"/>
    </source>
</evidence>
<evidence type="ECO:0000313" key="4">
    <source>
        <dbReference type="Proteomes" id="UP000736328"/>
    </source>
</evidence>
<dbReference type="AlphaFoldDB" id="A0A933IAA3"/>
<reference evidence="3" key="1">
    <citation type="submission" date="2020-07" db="EMBL/GenBank/DDBJ databases">
        <title>Huge and variable diversity of episymbiotic CPR bacteria and DPANN archaea in groundwater ecosystems.</title>
        <authorList>
            <person name="He C.Y."/>
            <person name="Keren R."/>
            <person name="Whittaker M."/>
            <person name="Farag I.F."/>
            <person name="Doudna J."/>
            <person name="Cate J.H.D."/>
            <person name="Banfield J.F."/>
        </authorList>
    </citation>
    <scope>NUCLEOTIDE SEQUENCE</scope>
    <source>
        <strain evidence="3">NC_groundwater_1520_Pr4_B-0.1um_53_5</strain>
    </source>
</reference>
<dbReference type="PANTHER" id="PTHR43000">
    <property type="entry name" value="DTDP-D-GLUCOSE 4,6-DEHYDRATASE-RELATED"/>
    <property type="match status" value="1"/>
</dbReference>
<dbReference type="Pfam" id="PF01370">
    <property type="entry name" value="Epimerase"/>
    <property type="match status" value="1"/>
</dbReference>
<gene>
    <name evidence="3" type="ORF">HY768_09735</name>
</gene>
<organism evidence="3 4">
    <name type="scientific">candidate division TA06 bacterium</name>
    <dbReference type="NCBI Taxonomy" id="2250710"/>
    <lineage>
        <taxon>Bacteria</taxon>
        <taxon>Bacteria division TA06</taxon>
    </lineage>
</organism>
<dbReference type="EMBL" id="JACQXR010000131">
    <property type="protein sequence ID" value="MBI4727477.1"/>
    <property type="molecule type" value="Genomic_DNA"/>
</dbReference>
<accession>A0A933IAA3</accession>
<dbReference type="Gene3D" id="3.90.25.10">
    <property type="entry name" value="UDP-galactose 4-epimerase, domain 1"/>
    <property type="match status" value="1"/>
</dbReference>
<protein>
    <submittedName>
        <fullName evidence="3">NAD-dependent epimerase/dehydratase family protein</fullName>
    </submittedName>
</protein>
<feature type="domain" description="NAD-dependent epimerase/dehydratase" evidence="2">
    <location>
        <begin position="3"/>
        <end position="239"/>
    </location>
</feature>
<evidence type="ECO:0000256" key="1">
    <source>
        <dbReference type="ARBA" id="ARBA00007637"/>
    </source>
</evidence>
<dbReference type="Proteomes" id="UP000736328">
    <property type="component" value="Unassembled WGS sequence"/>
</dbReference>
<sequence>MKILVTGGAGFIGSHIVDAYLAAGHQVAVLDDLSSGKRENINPRAQFELCDIRSPRADEFITDFKPQIINHHAAQISVPFSVKDPTRDAEVNIVGLIKTLESAVKCGVKKVIFPSTGGTIYGEASVVPTPEEYRADPHSPYTCAKYACERYLAYYRYQHGLVSTILRYGNIYGPRQVPQGEAGVVAIFIQAFQKGATPVLCAYSGEPDGMERDYVYVEDAVRANLLALERGNDQTVNIGWGKGVTTGQVLREVAKSLKAEPKFNRAGPRPGDLHKSAIANRKAQEALGWQPQVNLHDGIQRTADYFKSIR</sequence>
<proteinExistence type="inferred from homology"/>